<proteinExistence type="predicted"/>
<comment type="caution">
    <text evidence="2">The sequence shown here is derived from an EMBL/GenBank/DDBJ whole genome shotgun (WGS) entry which is preliminary data.</text>
</comment>
<gene>
    <name evidence="2" type="ORF">CKO43_18485</name>
</gene>
<dbReference type="RefSeq" id="WP_200230456.1">
    <property type="nucleotide sequence ID" value="NZ_NRRT01000047.1"/>
</dbReference>
<dbReference type="EMBL" id="NRRU01000080">
    <property type="protein sequence ID" value="MBK1714752.1"/>
    <property type="molecule type" value="Genomic_DNA"/>
</dbReference>
<reference evidence="2" key="1">
    <citation type="submission" date="2017-08" db="EMBL/GenBank/DDBJ databases">
        <authorList>
            <person name="Imhoff J.F."/>
            <person name="Rahn T."/>
            <person name="Kuenzel S."/>
            <person name="Neulinger S.C."/>
        </authorList>
    </citation>
    <scope>NUCLEOTIDE SEQUENCE</scope>
    <source>
        <strain evidence="2">IM 151</strain>
    </source>
</reference>
<protein>
    <submittedName>
        <fullName evidence="2">Uncharacterized protein</fullName>
    </submittedName>
</protein>
<organism evidence="2 3">
    <name type="scientific">Rubrivivax gelatinosus</name>
    <name type="common">Rhodocyclus gelatinosus</name>
    <name type="synonym">Rhodopseudomonas gelatinosa</name>
    <dbReference type="NCBI Taxonomy" id="28068"/>
    <lineage>
        <taxon>Bacteria</taxon>
        <taxon>Pseudomonadati</taxon>
        <taxon>Pseudomonadota</taxon>
        <taxon>Betaproteobacteria</taxon>
        <taxon>Burkholderiales</taxon>
        <taxon>Sphaerotilaceae</taxon>
        <taxon>Rubrivivax</taxon>
    </lineage>
</organism>
<keyword evidence="1" id="KW-0732">Signal</keyword>
<name>A0ABS1E1J1_RUBGE</name>
<sequence>MNLLPAARAAAALLLAGTLALPAAAGPALDAVSTCMADNTTGKERKDLTRWIFIAMAAHPGIADLAAVGPGAAEDSQRRVATLVMQLLTERCVDEVRAMVRSEGPDAMGKAFETLGRVAFMELTTNAAVTQSLQGFVPFLDRERFQRALSGR</sequence>
<evidence type="ECO:0000256" key="1">
    <source>
        <dbReference type="SAM" id="SignalP"/>
    </source>
</evidence>
<dbReference type="Proteomes" id="UP001041814">
    <property type="component" value="Unassembled WGS sequence"/>
</dbReference>
<feature type="signal peptide" evidence="1">
    <location>
        <begin position="1"/>
        <end position="25"/>
    </location>
</feature>
<keyword evidence="3" id="KW-1185">Reference proteome</keyword>
<accession>A0ABS1E1J1</accession>
<reference evidence="2" key="2">
    <citation type="journal article" date="2020" name="Microorganisms">
        <title>Osmotic Adaptation and Compatible Solute Biosynthesis of Phototrophic Bacteria as Revealed from Genome Analyses.</title>
        <authorList>
            <person name="Imhoff J.F."/>
            <person name="Rahn T."/>
            <person name="Kunzel S."/>
            <person name="Keller A."/>
            <person name="Neulinger S.C."/>
        </authorList>
    </citation>
    <scope>NUCLEOTIDE SEQUENCE</scope>
    <source>
        <strain evidence="2">IM 151</strain>
    </source>
</reference>
<evidence type="ECO:0000313" key="3">
    <source>
        <dbReference type="Proteomes" id="UP001041814"/>
    </source>
</evidence>
<feature type="chain" id="PRO_5046109508" evidence="1">
    <location>
        <begin position="26"/>
        <end position="152"/>
    </location>
</feature>
<evidence type="ECO:0000313" key="2">
    <source>
        <dbReference type="EMBL" id="MBK1714752.1"/>
    </source>
</evidence>